<reference evidence="1" key="1">
    <citation type="submission" date="2021-05" db="EMBL/GenBank/DDBJ databases">
        <authorList>
            <person name="Pan Q."/>
            <person name="Jouanno E."/>
            <person name="Zahm M."/>
            <person name="Klopp C."/>
            <person name="Cabau C."/>
            <person name="Louis A."/>
            <person name="Berthelot C."/>
            <person name="Parey E."/>
            <person name="Roest Crollius H."/>
            <person name="Montfort J."/>
            <person name="Robinson-Rechavi M."/>
            <person name="Bouchez O."/>
            <person name="Lampietro C."/>
            <person name="Lopez Roques C."/>
            <person name="Donnadieu C."/>
            <person name="Postlethwait J."/>
            <person name="Bobe J."/>
            <person name="Dillon D."/>
            <person name="Chandos A."/>
            <person name="von Hippel F."/>
            <person name="Guiguen Y."/>
        </authorList>
    </citation>
    <scope>NUCLEOTIDE SEQUENCE</scope>
    <source>
        <strain evidence="1">YG-Jan2019</strain>
    </source>
</reference>
<name>A0ACC2G824_DALPE</name>
<accession>A0ACC2G824</accession>
<keyword evidence="2" id="KW-1185">Reference proteome</keyword>
<gene>
    <name evidence="1" type="ORF">DPEC_G00197770</name>
</gene>
<organism evidence="1 2">
    <name type="scientific">Dallia pectoralis</name>
    <name type="common">Alaska blackfish</name>
    <dbReference type="NCBI Taxonomy" id="75939"/>
    <lineage>
        <taxon>Eukaryota</taxon>
        <taxon>Metazoa</taxon>
        <taxon>Chordata</taxon>
        <taxon>Craniata</taxon>
        <taxon>Vertebrata</taxon>
        <taxon>Euteleostomi</taxon>
        <taxon>Actinopterygii</taxon>
        <taxon>Neopterygii</taxon>
        <taxon>Teleostei</taxon>
        <taxon>Protacanthopterygii</taxon>
        <taxon>Esociformes</taxon>
        <taxon>Umbridae</taxon>
        <taxon>Dallia</taxon>
    </lineage>
</organism>
<evidence type="ECO:0000313" key="2">
    <source>
        <dbReference type="Proteomes" id="UP001157502"/>
    </source>
</evidence>
<protein>
    <submittedName>
        <fullName evidence="1">Uncharacterized protein</fullName>
    </submittedName>
</protein>
<comment type="caution">
    <text evidence="1">The sequence shown here is derived from an EMBL/GenBank/DDBJ whole genome shotgun (WGS) entry which is preliminary data.</text>
</comment>
<dbReference type="Proteomes" id="UP001157502">
    <property type="component" value="Chromosome 16"/>
</dbReference>
<evidence type="ECO:0000313" key="1">
    <source>
        <dbReference type="EMBL" id="KAJ7999761.1"/>
    </source>
</evidence>
<dbReference type="EMBL" id="CM055743">
    <property type="protein sequence ID" value="KAJ7999761.1"/>
    <property type="molecule type" value="Genomic_DNA"/>
</dbReference>
<sequence length="102" mass="11003">MDQVGSFLKVALDVINSLESHRSRPIPGLPSGEGIYGKHFDTPVCSNCASCRAGWPGPAPAGPWWPHFIWCDWSALVNALTFGRCWRTGISSDGGGRLCTTL</sequence>
<proteinExistence type="predicted"/>